<feature type="domain" description="Ig-like" evidence="11">
    <location>
        <begin position="11"/>
        <end position="100"/>
    </location>
</feature>
<feature type="domain" description="TIR" evidence="10">
    <location>
        <begin position="244"/>
        <end position="405"/>
    </location>
</feature>
<dbReference type="Pfam" id="PF01582">
    <property type="entry name" value="TIR"/>
    <property type="match status" value="1"/>
</dbReference>
<evidence type="ECO:0000259" key="11">
    <source>
        <dbReference type="PROSITE" id="PS50835"/>
    </source>
</evidence>
<keyword evidence="4 9" id="KW-1133">Transmembrane helix</keyword>
<evidence type="ECO:0000256" key="1">
    <source>
        <dbReference type="ARBA" id="ARBA00004479"/>
    </source>
</evidence>
<dbReference type="AlphaFoldDB" id="A0A2I0TZ53"/>
<dbReference type="GO" id="GO:0007165">
    <property type="term" value="P:signal transduction"/>
    <property type="evidence" value="ECO:0007669"/>
    <property type="project" value="InterPro"/>
</dbReference>
<evidence type="ECO:0000256" key="2">
    <source>
        <dbReference type="ARBA" id="ARBA00009752"/>
    </source>
</evidence>
<dbReference type="InterPro" id="IPR036179">
    <property type="entry name" value="Ig-like_dom_sf"/>
</dbReference>
<dbReference type="Proteomes" id="UP000233556">
    <property type="component" value="Unassembled WGS sequence"/>
</dbReference>
<dbReference type="Gene3D" id="2.60.40.10">
    <property type="entry name" value="Immunoglobulins"/>
    <property type="match status" value="1"/>
</dbReference>
<keyword evidence="6" id="KW-0675">Receptor</keyword>
<dbReference type="Gene3D" id="3.30.200.20">
    <property type="entry name" value="Phosphorylase Kinase, domain 1"/>
    <property type="match status" value="1"/>
</dbReference>
<dbReference type="SUPFAM" id="SSF48726">
    <property type="entry name" value="Immunoglobulin"/>
    <property type="match status" value="1"/>
</dbReference>
<evidence type="ECO:0000256" key="9">
    <source>
        <dbReference type="SAM" id="Phobius"/>
    </source>
</evidence>
<protein>
    <submittedName>
        <fullName evidence="12">Uncharacterized protein</fullName>
    </submittedName>
</protein>
<dbReference type="SMART" id="SM00255">
    <property type="entry name" value="TIR"/>
    <property type="match status" value="1"/>
</dbReference>
<dbReference type="PANTHER" id="PTHR11890">
    <property type="entry name" value="INTERLEUKIN-1 RECEPTOR FAMILY MEMBER"/>
    <property type="match status" value="1"/>
</dbReference>
<reference evidence="13" key="1">
    <citation type="submission" date="2017-11" db="EMBL/GenBank/DDBJ databases">
        <authorList>
            <person name="Lima N.C."/>
            <person name="Parody-Merino A.M."/>
            <person name="Battley P.F."/>
            <person name="Fidler A.E."/>
            <person name="Prosdocimi F."/>
        </authorList>
    </citation>
    <scope>NUCLEOTIDE SEQUENCE [LARGE SCALE GENOMIC DNA]</scope>
</reference>
<reference evidence="13" key="2">
    <citation type="submission" date="2017-12" db="EMBL/GenBank/DDBJ databases">
        <title>Genome sequence of the Bar-tailed Godwit (Limosa lapponica baueri).</title>
        <authorList>
            <person name="Lima N.C.B."/>
            <person name="Parody-Merino A.M."/>
            <person name="Battley P.F."/>
            <person name="Fidler A.E."/>
            <person name="Prosdocimi F."/>
        </authorList>
    </citation>
    <scope>NUCLEOTIDE SEQUENCE [LARGE SCALE GENOMIC DNA]</scope>
</reference>
<organism evidence="12 13">
    <name type="scientific">Limosa lapponica baueri</name>
    <dbReference type="NCBI Taxonomy" id="1758121"/>
    <lineage>
        <taxon>Eukaryota</taxon>
        <taxon>Metazoa</taxon>
        <taxon>Chordata</taxon>
        <taxon>Craniata</taxon>
        <taxon>Vertebrata</taxon>
        <taxon>Euteleostomi</taxon>
        <taxon>Archelosauria</taxon>
        <taxon>Archosauria</taxon>
        <taxon>Dinosauria</taxon>
        <taxon>Saurischia</taxon>
        <taxon>Theropoda</taxon>
        <taxon>Coelurosauria</taxon>
        <taxon>Aves</taxon>
        <taxon>Neognathae</taxon>
        <taxon>Neoaves</taxon>
        <taxon>Charadriiformes</taxon>
        <taxon>Scolopacidae</taxon>
        <taxon>Limosa</taxon>
    </lineage>
</organism>
<keyword evidence="3 9" id="KW-0812">Transmembrane</keyword>
<keyword evidence="5" id="KW-1015">Disulfide bond</keyword>
<evidence type="ECO:0000313" key="12">
    <source>
        <dbReference type="EMBL" id="PKU38983.1"/>
    </source>
</evidence>
<proteinExistence type="inferred from homology"/>
<dbReference type="InterPro" id="IPR013783">
    <property type="entry name" value="Ig-like_fold"/>
</dbReference>
<keyword evidence="7" id="KW-0325">Glycoprotein</keyword>
<comment type="similarity">
    <text evidence="2">Belongs to the interleukin-1 receptor family.</text>
</comment>
<dbReference type="GO" id="GO:0016020">
    <property type="term" value="C:membrane"/>
    <property type="evidence" value="ECO:0007669"/>
    <property type="project" value="UniProtKB-SubCell"/>
</dbReference>
<sequence length="831" mass="93842">MQYLTGLGETGNPLTVACKAFFGFSGESGPMIYWMKGEKFIEELEGHIREGEVRLLREHLGEKEVELTLIFDAVEEADLANYTCHVENRNGRKHASVLLRKKDLIYKIELAGGLGAILLLLILLVTIYKCYNIELMLFYRQNFGGDEAADDNKEYDAYLSYTKVDPDALDCDNNEEEQFALEILPDVLEKHYGYKLFIPDRDLIPSGKKADKAKEDIIVVFPVESTKMETGSSPGCTVVKQEATVLQTTVQHRYMLTCLVSTYLLSDDLSSLLKGNRAKTAFVYGSKSSCCPYLLGHCIGHDATYIEDLTRCVEQSRRLIIVLTPDYVLRRGWSIFEMENRLHNMLVSGEIKVILIECTELKGKVNYHEVESLKHTIKLLSVVKWKGPKSSKLNSKFWKRLVFEMPGKKKEVVSRHQVLDSAEQGLFGDLQTVPSLAVTGTSATLVESQADLTDYHQADSVQMRHYCRGYEYDVSAATLPIASISNHHTYCNIPLTLLNGQLPLNNTVKDPQEFHRNNPLLPLSAKELSFTSDICQMETNTDLRLKSIQNWPKGHENDLKCAIIRRGGKRDLKIESHDKSHSCKHKEQRFEMYFASLKKGLEVFGMVKEGQLCSAYCKKPNATGEIQGLIGLLQRGIKECLNKRNVRHKRMTDLNNLVWVQGQDFNTSIKFTLLCFRNETVEHSQPPCSVQIAWDGPVPFCKDPAGIFELVQVVGNGTYGQVYKLPHHHVGPFPPASERMWSWQRILPAMRANNALGCVSKSIASKSGDVITSPTLVMPHLQYCIPSLLTQFQKDIGKLERFQQRATETFRGLKSFSREEGKAEGVGFLST</sequence>
<dbReference type="PROSITE" id="PS50104">
    <property type="entry name" value="TIR"/>
    <property type="match status" value="1"/>
</dbReference>
<evidence type="ECO:0000256" key="6">
    <source>
        <dbReference type="ARBA" id="ARBA00023170"/>
    </source>
</evidence>
<dbReference type="OrthoDB" id="9925886at2759"/>
<evidence type="ECO:0000256" key="7">
    <source>
        <dbReference type="ARBA" id="ARBA00023180"/>
    </source>
</evidence>
<keyword evidence="9" id="KW-0472">Membrane</keyword>
<dbReference type="EMBL" id="KZ506606">
    <property type="protein sequence ID" value="PKU38983.1"/>
    <property type="molecule type" value="Genomic_DNA"/>
</dbReference>
<dbReference type="SUPFAM" id="SSF52200">
    <property type="entry name" value="Toll/Interleukin receptor TIR domain"/>
    <property type="match status" value="2"/>
</dbReference>
<dbReference type="FunFam" id="2.60.40.10:FF:000284">
    <property type="entry name" value="interleukin-1 receptor accessory protein-like 1"/>
    <property type="match status" value="1"/>
</dbReference>
<dbReference type="InterPro" id="IPR007110">
    <property type="entry name" value="Ig-like_dom"/>
</dbReference>
<evidence type="ECO:0000259" key="10">
    <source>
        <dbReference type="PROSITE" id="PS50104"/>
    </source>
</evidence>
<dbReference type="InterPro" id="IPR035897">
    <property type="entry name" value="Toll_tir_struct_dom_sf"/>
</dbReference>
<feature type="transmembrane region" description="Helical" evidence="9">
    <location>
        <begin position="110"/>
        <end position="128"/>
    </location>
</feature>
<dbReference type="PANTHER" id="PTHR11890:SF10">
    <property type="entry name" value="X-LINKED INTERLEUKIN-1 RECEPTOR ACCESSORY PROTEIN-LIKE 2"/>
    <property type="match status" value="1"/>
</dbReference>
<dbReference type="InterPro" id="IPR000157">
    <property type="entry name" value="TIR_dom"/>
</dbReference>
<dbReference type="Gene3D" id="3.40.50.10140">
    <property type="entry name" value="Toll/interleukin-1 receptor homology (TIR) domain"/>
    <property type="match status" value="2"/>
</dbReference>
<keyword evidence="13" id="KW-1185">Reference proteome</keyword>
<evidence type="ECO:0000256" key="3">
    <source>
        <dbReference type="ARBA" id="ARBA00022692"/>
    </source>
</evidence>
<dbReference type="InterPro" id="IPR015621">
    <property type="entry name" value="IL-1_rcpt_fam"/>
</dbReference>
<comment type="subcellular location">
    <subcellularLocation>
        <location evidence="1">Membrane</location>
        <topology evidence="1">Single-pass type I membrane protein</topology>
    </subcellularLocation>
</comment>
<dbReference type="PRINTS" id="PR01537">
    <property type="entry name" value="INTRLKN1R1F"/>
</dbReference>
<evidence type="ECO:0000256" key="5">
    <source>
        <dbReference type="ARBA" id="ARBA00023157"/>
    </source>
</evidence>
<keyword evidence="8" id="KW-0393">Immunoglobulin domain</keyword>
<gene>
    <name evidence="12" type="ORF">llap_10715</name>
</gene>
<name>A0A2I0TZ53_LIMLA</name>
<evidence type="ECO:0000256" key="4">
    <source>
        <dbReference type="ARBA" id="ARBA00022989"/>
    </source>
</evidence>
<evidence type="ECO:0000313" key="13">
    <source>
        <dbReference type="Proteomes" id="UP000233556"/>
    </source>
</evidence>
<accession>A0A2I0TZ53</accession>
<evidence type="ECO:0000256" key="8">
    <source>
        <dbReference type="ARBA" id="ARBA00023319"/>
    </source>
</evidence>
<dbReference type="PROSITE" id="PS50835">
    <property type="entry name" value="IG_LIKE"/>
    <property type="match status" value="1"/>
</dbReference>